<comment type="similarity">
    <text evidence="1">Belongs to the transglycosylase Slt family.</text>
</comment>
<sequence>MKKLLLLSAYVLATICTQSAAAQNQTKKELKPAIIDSAVIPNNSPVTKKADGKGFTNLYESTTDLELNTQGPRLNPQAITFVKDYIEDYGKDLSKMKDWALPYFNMMDQVLADAGLPTELKYLAVIESRLKSTAVSWAGAVGPWQFMPTTARTLGLRVSRKYDERTNYVKSTKAAARYLKDLYTVFGDWLLVIAAYNGGAGNVQKAMRKSHSNNFWVLQYYLPAESRNHVKKFIGTHYIFEGQGGLTTLTKAEVEEHYGAQGIYAANRKISSDELQTCKTLTVAGKYNSTIVAKYVNMDVNEFNRYNPAFDKVMASSCNNYDLKLPEEKMDLFNANKYQILNESVQLMLSGGTEKVAANESAPIARKM</sequence>
<keyword evidence="5" id="KW-1185">Reference proteome</keyword>
<dbReference type="EMBL" id="JASBRG010000006">
    <property type="protein sequence ID" value="MDI3320236.1"/>
    <property type="molecule type" value="Genomic_DNA"/>
</dbReference>
<organism evidence="4 5">
    <name type="scientific">Pinibacter soli</name>
    <dbReference type="NCBI Taxonomy" id="3044211"/>
    <lineage>
        <taxon>Bacteria</taxon>
        <taxon>Pseudomonadati</taxon>
        <taxon>Bacteroidota</taxon>
        <taxon>Chitinophagia</taxon>
        <taxon>Chitinophagales</taxon>
        <taxon>Chitinophagaceae</taxon>
        <taxon>Pinibacter</taxon>
    </lineage>
</organism>
<feature type="signal peptide" evidence="2">
    <location>
        <begin position="1"/>
        <end position="22"/>
    </location>
</feature>
<evidence type="ECO:0000259" key="3">
    <source>
        <dbReference type="Pfam" id="PF01464"/>
    </source>
</evidence>
<evidence type="ECO:0000313" key="5">
    <source>
        <dbReference type="Proteomes" id="UP001226434"/>
    </source>
</evidence>
<feature type="chain" id="PRO_5045604697" evidence="2">
    <location>
        <begin position="23"/>
        <end position="368"/>
    </location>
</feature>
<dbReference type="PANTHER" id="PTHR37423:SF2">
    <property type="entry name" value="MEMBRANE-BOUND LYTIC MUREIN TRANSGLYCOSYLASE C"/>
    <property type="match status" value="1"/>
</dbReference>
<dbReference type="SUPFAM" id="SSF53955">
    <property type="entry name" value="Lysozyme-like"/>
    <property type="match status" value="1"/>
</dbReference>
<keyword evidence="2" id="KW-0732">Signal</keyword>
<dbReference type="PANTHER" id="PTHR37423">
    <property type="entry name" value="SOLUBLE LYTIC MUREIN TRANSGLYCOSYLASE-RELATED"/>
    <property type="match status" value="1"/>
</dbReference>
<dbReference type="InterPro" id="IPR023346">
    <property type="entry name" value="Lysozyme-like_dom_sf"/>
</dbReference>
<evidence type="ECO:0000256" key="1">
    <source>
        <dbReference type="ARBA" id="ARBA00007734"/>
    </source>
</evidence>
<evidence type="ECO:0000313" key="4">
    <source>
        <dbReference type="EMBL" id="MDI3320236.1"/>
    </source>
</evidence>
<gene>
    <name evidence="4" type="ORF">QJ048_10660</name>
</gene>
<dbReference type="Proteomes" id="UP001226434">
    <property type="component" value="Unassembled WGS sequence"/>
</dbReference>
<accession>A0ABT6RCN4</accession>
<evidence type="ECO:0000256" key="2">
    <source>
        <dbReference type="SAM" id="SignalP"/>
    </source>
</evidence>
<feature type="domain" description="Transglycosylase SLT" evidence="3">
    <location>
        <begin position="116"/>
        <end position="216"/>
    </location>
</feature>
<comment type="caution">
    <text evidence="4">The sequence shown here is derived from an EMBL/GenBank/DDBJ whole genome shotgun (WGS) entry which is preliminary data.</text>
</comment>
<proteinExistence type="inferred from homology"/>
<dbReference type="CDD" id="cd16894">
    <property type="entry name" value="MltD-like"/>
    <property type="match status" value="1"/>
</dbReference>
<dbReference type="Pfam" id="PF01464">
    <property type="entry name" value="SLT"/>
    <property type="match status" value="1"/>
</dbReference>
<dbReference type="InterPro" id="IPR008258">
    <property type="entry name" value="Transglycosylase_SLT_dom_1"/>
</dbReference>
<dbReference type="RefSeq" id="WP_282334333.1">
    <property type="nucleotide sequence ID" value="NZ_JASBRG010000006.1"/>
</dbReference>
<reference evidence="4 5" key="1">
    <citation type="submission" date="2023-05" db="EMBL/GenBank/DDBJ databases">
        <title>Genome sequence of Pinibacter sp. MAH-24.</title>
        <authorList>
            <person name="Huq M.A."/>
        </authorList>
    </citation>
    <scope>NUCLEOTIDE SEQUENCE [LARGE SCALE GENOMIC DNA]</scope>
    <source>
        <strain evidence="4 5">MAH-24</strain>
    </source>
</reference>
<protein>
    <submittedName>
        <fullName evidence="4">Lytic transglycosylase domain-containing protein</fullName>
    </submittedName>
</protein>
<name>A0ABT6RCN4_9BACT</name>
<dbReference type="Gene3D" id="1.10.530.10">
    <property type="match status" value="1"/>
</dbReference>